<protein>
    <submittedName>
        <fullName evidence="1">Uncharacterized protein</fullName>
    </submittedName>
</protein>
<proteinExistence type="predicted"/>
<reference evidence="1 2" key="1">
    <citation type="journal article" date="2023" name="Mol. Ecol. Resour.">
        <title>Chromosome-level genome assembly of a triploid poplar Populus alba 'Berolinensis'.</title>
        <authorList>
            <person name="Chen S."/>
            <person name="Yu Y."/>
            <person name="Wang X."/>
            <person name="Wang S."/>
            <person name="Zhang T."/>
            <person name="Zhou Y."/>
            <person name="He R."/>
            <person name="Meng N."/>
            <person name="Wang Y."/>
            <person name="Liu W."/>
            <person name="Liu Z."/>
            <person name="Liu J."/>
            <person name="Guo Q."/>
            <person name="Huang H."/>
            <person name="Sederoff R.R."/>
            <person name="Wang G."/>
            <person name="Qu G."/>
            <person name="Chen S."/>
        </authorList>
    </citation>
    <scope>NUCLEOTIDE SEQUENCE [LARGE SCALE GENOMIC DNA]</scope>
    <source>
        <strain evidence="1">SC-2020</strain>
    </source>
</reference>
<name>A0AAD6LBZ8_9ROSI</name>
<dbReference type="EMBL" id="JAQIZT010000018">
    <property type="protein sequence ID" value="KAJ6957871.1"/>
    <property type="molecule type" value="Genomic_DNA"/>
</dbReference>
<evidence type="ECO:0000313" key="1">
    <source>
        <dbReference type="EMBL" id="KAJ6957871.1"/>
    </source>
</evidence>
<keyword evidence="2" id="KW-1185">Reference proteome</keyword>
<dbReference type="Proteomes" id="UP001164929">
    <property type="component" value="Chromosome 18"/>
</dbReference>
<accession>A0AAD6LBZ8</accession>
<dbReference type="AlphaFoldDB" id="A0AAD6LBZ8"/>
<evidence type="ECO:0000313" key="2">
    <source>
        <dbReference type="Proteomes" id="UP001164929"/>
    </source>
</evidence>
<comment type="caution">
    <text evidence="1">The sequence shown here is derived from an EMBL/GenBank/DDBJ whole genome shotgun (WGS) entry which is preliminary data.</text>
</comment>
<organism evidence="1 2">
    <name type="scientific">Populus alba x Populus x berolinensis</name>
    <dbReference type="NCBI Taxonomy" id="444605"/>
    <lineage>
        <taxon>Eukaryota</taxon>
        <taxon>Viridiplantae</taxon>
        <taxon>Streptophyta</taxon>
        <taxon>Embryophyta</taxon>
        <taxon>Tracheophyta</taxon>
        <taxon>Spermatophyta</taxon>
        <taxon>Magnoliopsida</taxon>
        <taxon>eudicotyledons</taxon>
        <taxon>Gunneridae</taxon>
        <taxon>Pentapetalae</taxon>
        <taxon>rosids</taxon>
        <taxon>fabids</taxon>
        <taxon>Malpighiales</taxon>
        <taxon>Salicaceae</taxon>
        <taxon>Saliceae</taxon>
        <taxon>Populus</taxon>
    </lineage>
</organism>
<sequence length="46" mass="5006">MEEEAFVGAEGSAAVVTEDVCNGCKQGCHFWSLRELVSCRFIGLLI</sequence>
<gene>
    <name evidence="1" type="ORF">NC653_039751</name>
</gene>